<evidence type="ECO:0000313" key="1">
    <source>
        <dbReference type="EMBL" id="BFO17239.1"/>
    </source>
</evidence>
<proteinExistence type="predicted"/>
<reference evidence="1" key="1">
    <citation type="submission" date="2024-06" db="EMBL/GenBank/DDBJ databases">
        <authorList>
            <consortium name="consrtm"/>
            <person name="Uemura M."/>
            <person name="Terahara T."/>
        </authorList>
    </citation>
    <scope>NUCLEOTIDE SEQUENCE</scope>
    <source>
        <strain evidence="1">KM77-8</strain>
    </source>
</reference>
<organism evidence="1">
    <name type="scientific">Streptomyces haneummycinicus</name>
    <dbReference type="NCBI Taxonomy" id="3074435"/>
    <lineage>
        <taxon>Bacteria</taxon>
        <taxon>Bacillati</taxon>
        <taxon>Actinomycetota</taxon>
        <taxon>Actinomycetes</taxon>
        <taxon>Kitasatosporales</taxon>
        <taxon>Streptomycetaceae</taxon>
        <taxon>Streptomyces</taxon>
    </lineage>
</organism>
<sequence>MASAFLPLLPCALAAGSAGPLSSSCPLRPALISIRKKAPNVAPSLAYQRHAGRTHTATMAAIITRKPSGKSVALSRATRASRPSRAGVVRHQGRDRGGVVWYGFTGALWSPVSRVDRAGPGLTTFNSGDGAGVTGAPISVCRVGAWRTESVR</sequence>
<dbReference type="AlphaFoldDB" id="A0AAT9HJB7"/>
<protein>
    <recommendedName>
        <fullName evidence="2">Secreted protein</fullName>
    </recommendedName>
</protein>
<dbReference type="EMBL" id="AP035768">
    <property type="protein sequence ID" value="BFO17239.1"/>
    <property type="molecule type" value="Genomic_DNA"/>
</dbReference>
<name>A0AAT9HJB7_9ACTN</name>
<gene>
    <name evidence="1" type="ORF">SHKM778_36270</name>
</gene>
<accession>A0AAT9HJB7</accession>
<reference evidence="1" key="2">
    <citation type="submission" date="2024-07" db="EMBL/GenBank/DDBJ databases">
        <title>Streptomyces haneummycinica sp. nov., a new antibiotic-producing actinobacterium isolated from marine sediment.</title>
        <authorList>
            <person name="Uemura M."/>
            <person name="Hamada M."/>
            <person name="Hirano S."/>
            <person name="Kobayashi K."/>
            <person name="Ohshiro T."/>
            <person name="Kobayashi T."/>
            <person name="Terahara T."/>
        </authorList>
    </citation>
    <scope>NUCLEOTIDE SEQUENCE</scope>
    <source>
        <strain evidence="1">KM77-8</strain>
    </source>
</reference>
<evidence type="ECO:0008006" key="2">
    <source>
        <dbReference type="Google" id="ProtNLM"/>
    </source>
</evidence>